<sequence>MSKNEIGTVQSPTNAGPTTTTSSIADQLEVLRKSLAMPHVPYTSGVHPVKAEDLVVYYDVEGEKYASRIDLGTAEEGDLEALASACQQATFGVNQADVLDESYRKAGKMDLTKFAARFDVVASGLIDNIGPDILQGQDADGNKKLRAEMYKLNVYGPGSFFKAHKDTPRGDNMIGSLVVVFPTSHTGGQLTLEHGGLNWTFDSAAELADPPRTPALAYAAFYSDVTHAVEPVLTGHRVTLTYNLFLVDESIRPAAGHRTIPAPERALEETLRTLLGDPAFLPAGGFLAYGLEHQYPMPPPPEVSWVNRKRQVPPSRLGPVLQMLKGCDARIRTVSQRLGLATHVKILYDSGENYDYDDEPGHDVLADDVLDTADVNESYGMSLKDEIERMGVILQRDSARAKELRDKKKYCGQDEDEDDNGENDGGKISPSAIPVHWVTKINTLNRVQSQYIAYGNDAAIQHVYGNAALFVHVPAVGVDIRAAVEGR</sequence>
<dbReference type="GO" id="GO:0046872">
    <property type="term" value="F:metal ion binding"/>
    <property type="evidence" value="ECO:0007669"/>
    <property type="project" value="UniProtKB-KW"/>
</dbReference>
<evidence type="ECO:0000256" key="1">
    <source>
        <dbReference type="RuleBase" id="RU003682"/>
    </source>
</evidence>
<dbReference type="Pfam" id="PF13640">
    <property type="entry name" value="2OG-FeII_Oxy_3"/>
    <property type="match status" value="1"/>
</dbReference>
<evidence type="ECO:0000313" key="4">
    <source>
        <dbReference type="EMBL" id="KAJ7743271.1"/>
    </source>
</evidence>
<dbReference type="Proteomes" id="UP001215280">
    <property type="component" value="Unassembled WGS sequence"/>
</dbReference>
<organism evidence="4 5">
    <name type="scientific">Mycena maculata</name>
    <dbReference type="NCBI Taxonomy" id="230809"/>
    <lineage>
        <taxon>Eukaryota</taxon>
        <taxon>Fungi</taxon>
        <taxon>Dikarya</taxon>
        <taxon>Basidiomycota</taxon>
        <taxon>Agaricomycotina</taxon>
        <taxon>Agaricomycetes</taxon>
        <taxon>Agaricomycetidae</taxon>
        <taxon>Agaricales</taxon>
        <taxon>Marasmiineae</taxon>
        <taxon>Mycenaceae</taxon>
        <taxon>Mycena</taxon>
    </lineage>
</organism>
<dbReference type="PANTHER" id="PTHR33099">
    <property type="entry name" value="FE2OG DIOXYGENASE DOMAIN-CONTAINING PROTEIN"/>
    <property type="match status" value="1"/>
</dbReference>
<proteinExistence type="inferred from homology"/>
<dbReference type="GO" id="GO:0016491">
    <property type="term" value="F:oxidoreductase activity"/>
    <property type="evidence" value="ECO:0007669"/>
    <property type="project" value="UniProtKB-KW"/>
</dbReference>
<dbReference type="PROSITE" id="PS51471">
    <property type="entry name" value="FE2OG_OXY"/>
    <property type="match status" value="1"/>
</dbReference>
<comment type="caution">
    <text evidence="4">The sequence shown here is derived from an EMBL/GenBank/DDBJ whole genome shotgun (WGS) entry which is preliminary data.</text>
</comment>
<dbReference type="PANTHER" id="PTHR33099:SF14">
    <property type="entry name" value="PROLYL 4-HYDROXYLASE ALPHA SUBUNIT FE(2+) 2OG DIOXYGENASE DOMAIN-CONTAINING PROTEIN"/>
    <property type="match status" value="1"/>
</dbReference>
<evidence type="ECO:0000256" key="2">
    <source>
        <dbReference type="SAM" id="MobiDB-lite"/>
    </source>
</evidence>
<protein>
    <recommendedName>
        <fullName evidence="3">Fe2OG dioxygenase domain-containing protein</fullName>
    </recommendedName>
</protein>
<keyword evidence="1" id="KW-0408">Iron</keyword>
<keyword evidence="1" id="KW-0560">Oxidoreductase</keyword>
<dbReference type="Gene3D" id="2.60.120.620">
    <property type="entry name" value="q2cbj1_9rhob like domain"/>
    <property type="match status" value="1"/>
</dbReference>
<reference evidence="4" key="1">
    <citation type="submission" date="2023-03" db="EMBL/GenBank/DDBJ databases">
        <title>Massive genome expansion in bonnet fungi (Mycena s.s.) driven by repeated elements and novel gene families across ecological guilds.</title>
        <authorList>
            <consortium name="Lawrence Berkeley National Laboratory"/>
            <person name="Harder C.B."/>
            <person name="Miyauchi S."/>
            <person name="Viragh M."/>
            <person name="Kuo A."/>
            <person name="Thoen E."/>
            <person name="Andreopoulos B."/>
            <person name="Lu D."/>
            <person name="Skrede I."/>
            <person name="Drula E."/>
            <person name="Henrissat B."/>
            <person name="Morin E."/>
            <person name="Kohler A."/>
            <person name="Barry K."/>
            <person name="LaButti K."/>
            <person name="Morin E."/>
            <person name="Salamov A."/>
            <person name="Lipzen A."/>
            <person name="Mereny Z."/>
            <person name="Hegedus B."/>
            <person name="Baldrian P."/>
            <person name="Stursova M."/>
            <person name="Weitz H."/>
            <person name="Taylor A."/>
            <person name="Grigoriev I.V."/>
            <person name="Nagy L.G."/>
            <person name="Martin F."/>
            <person name="Kauserud H."/>
        </authorList>
    </citation>
    <scope>NUCLEOTIDE SEQUENCE</scope>
    <source>
        <strain evidence="4">CBHHK188m</strain>
    </source>
</reference>
<feature type="region of interest" description="Disordered" evidence="2">
    <location>
        <begin position="1"/>
        <end position="21"/>
    </location>
</feature>
<accession>A0AAD7IHJ1</accession>
<dbReference type="EMBL" id="JARJLG010000113">
    <property type="protein sequence ID" value="KAJ7743271.1"/>
    <property type="molecule type" value="Genomic_DNA"/>
</dbReference>
<dbReference type="InterPro" id="IPR044862">
    <property type="entry name" value="Pro_4_hyd_alph_FE2OG_OXY"/>
</dbReference>
<feature type="domain" description="Fe2OG dioxygenase" evidence="3">
    <location>
        <begin position="146"/>
        <end position="248"/>
    </location>
</feature>
<evidence type="ECO:0000259" key="3">
    <source>
        <dbReference type="PROSITE" id="PS51471"/>
    </source>
</evidence>
<keyword evidence="1" id="KW-0479">Metal-binding</keyword>
<comment type="similarity">
    <text evidence="1">Belongs to the iron/ascorbate-dependent oxidoreductase family.</text>
</comment>
<gene>
    <name evidence="4" type="ORF">DFH07DRAFT_905141</name>
</gene>
<dbReference type="AlphaFoldDB" id="A0AAD7IHJ1"/>
<feature type="region of interest" description="Disordered" evidence="2">
    <location>
        <begin position="405"/>
        <end position="429"/>
    </location>
</feature>
<feature type="compositionally biased region" description="Acidic residues" evidence="2">
    <location>
        <begin position="413"/>
        <end position="422"/>
    </location>
</feature>
<keyword evidence="5" id="KW-1185">Reference proteome</keyword>
<evidence type="ECO:0000313" key="5">
    <source>
        <dbReference type="Proteomes" id="UP001215280"/>
    </source>
</evidence>
<name>A0AAD7IHJ1_9AGAR</name>
<dbReference type="InterPro" id="IPR005123">
    <property type="entry name" value="Oxoglu/Fe-dep_dioxygenase_dom"/>
</dbReference>